<evidence type="ECO:0000313" key="3">
    <source>
        <dbReference type="EMBL" id="KAF2646918.1"/>
    </source>
</evidence>
<dbReference type="AlphaFoldDB" id="A0A6A6SKL5"/>
<feature type="compositionally biased region" description="Basic residues" evidence="1">
    <location>
        <begin position="407"/>
        <end position="420"/>
    </location>
</feature>
<dbReference type="Proteomes" id="UP000799753">
    <property type="component" value="Unassembled WGS sequence"/>
</dbReference>
<dbReference type="SUPFAM" id="SSF46565">
    <property type="entry name" value="Chaperone J-domain"/>
    <property type="match status" value="1"/>
</dbReference>
<evidence type="ECO:0000256" key="1">
    <source>
        <dbReference type="SAM" id="MobiDB-lite"/>
    </source>
</evidence>
<feature type="region of interest" description="Disordered" evidence="1">
    <location>
        <begin position="246"/>
        <end position="265"/>
    </location>
</feature>
<dbReference type="InterPro" id="IPR036869">
    <property type="entry name" value="J_dom_sf"/>
</dbReference>
<dbReference type="OrthoDB" id="445556at2759"/>
<sequence length="565" mass="65120">MVNDHRILLDFEMDFCADHPVPISRLMRDRPEVIYDNMLQLITALERVLLASRRTGIPLDPMEMHTWNCVMETIYRCKGILSTLPQWVTWEVNMGGFMSTTEFREHTWVEDGDSHRRDKRKEKQKDFKIDKKYEHKYMEQKPKDNRKTLKVQKKLEAPKIVKKKEDNRETFKVQKKLEAPKIEKKKVDNRATFKVQKKLEAPKIAKKEEENRATFKVQKKLEAPKIEKKKEDNRKTFKVQKKLEAPKIEKKKVDNRATFKVEKKWEAPKIEARKKEYIDDDGSDDDKSEYTDDPGSSSGSEDGRQMLMIEDSGEKQYVGSVGSDSEDNDSDERDSDERDSDERDSDERDSDERDSDEESEAGSIAGSCQGSDRRSSDGGPSRSRSRGRSSSRAASPDESEGDFYRHSPSRSRSRSAHSPKRGCQPPQGFGSCGQSFVNEDKYKTTASRFAKPKTTNPYDILGLSAGINTPQEDIKAAYQSEMRLCHPNGMGGADEDQTKAHERTVKVQLAYDILKDPEKRAIYDELKIFDESEIERILEKRGTKWGTRDDSSERGRDKGKGKKRR</sequence>
<evidence type="ECO:0000259" key="2">
    <source>
        <dbReference type="PROSITE" id="PS50076"/>
    </source>
</evidence>
<dbReference type="Pfam" id="PF00226">
    <property type="entry name" value="DnaJ"/>
    <property type="match status" value="1"/>
</dbReference>
<dbReference type="Gene3D" id="1.10.287.110">
    <property type="entry name" value="DnaJ domain"/>
    <property type="match status" value="1"/>
</dbReference>
<dbReference type="PROSITE" id="PS50076">
    <property type="entry name" value="DNAJ_2"/>
    <property type="match status" value="1"/>
</dbReference>
<feature type="region of interest" description="Disordered" evidence="1">
    <location>
        <begin position="270"/>
        <end position="435"/>
    </location>
</feature>
<protein>
    <submittedName>
        <fullName evidence="3">DnaJ-domain-containing protein</fullName>
    </submittedName>
</protein>
<gene>
    <name evidence="3" type="ORF">P280DRAFT_545186</name>
</gene>
<feature type="compositionally biased region" description="Basic and acidic residues" evidence="1">
    <location>
        <begin position="539"/>
        <end position="558"/>
    </location>
</feature>
<dbReference type="InterPro" id="IPR001623">
    <property type="entry name" value="DnaJ_domain"/>
</dbReference>
<accession>A0A6A6SKL5</accession>
<feature type="domain" description="J" evidence="2">
    <location>
        <begin position="456"/>
        <end position="527"/>
    </location>
</feature>
<evidence type="ECO:0000313" key="4">
    <source>
        <dbReference type="Proteomes" id="UP000799753"/>
    </source>
</evidence>
<dbReference type="CDD" id="cd06257">
    <property type="entry name" value="DnaJ"/>
    <property type="match status" value="1"/>
</dbReference>
<feature type="region of interest" description="Disordered" evidence="1">
    <location>
        <begin position="539"/>
        <end position="565"/>
    </location>
</feature>
<feature type="compositionally biased region" description="Acidic residues" evidence="1">
    <location>
        <begin position="324"/>
        <end position="360"/>
    </location>
</feature>
<keyword evidence="4" id="KW-1185">Reference proteome</keyword>
<feature type="compositionally biased region" description="Acidic residues" evidence="1">
    <location>
        <begin position="278"/>
        <end position="287"/>
    </location>
</feature>
<dbReference type="SMART" id="SM00271">
    <property type="entry name" value="DnaJ"/>
    <property type="match status" value="1"/>
</dbReference>
<reference evidence="3" key="1">
    <citation type="journal article" date="2020" name="Stud. Mycol.">
        <title>101 Dothideomycetes genomes: a test case for predicting lifestyles and emergence of pathogens.</title>
        <authorList>
            <person name="Haridas S."/>
            <person name="Albert R."/>
            <person name="Binder M."/>
            <person name="Bloem J."/>
            <person name="Labutti K."/>
            <person name="Salamov A."/>
            <person name="Andreopoulos B."/>
            <person name="Baker S."/>
            <person name="Barry K."/>
            <person name="Bills G."/>
            <person name="Bluhm B."/>
            <person name="Cannon C."/>
            <person name="Castanera R."/>
            <person name="Culley D."/>
            <person name="Daum C."/>
            <person name="Ezra D."/>
            <person name="Gonzalez J."/>
            <person name="Henrissat B."/>
            <person name="Kuo A."/>
            <person name="Liang C."/>
            <person name="Lipzen A."/>
            <person name="Lutzoni F."/>
            <person name="Magnuson J."/>
            <person name="Mondo S."/>
            <person name="Nolan M."/>
            <person name="Ohm R."/>
            <person name="Pangilinan J."/>
            <person name="Park H.-J."/>
            <person name="Ramirez L."/>
            <person name="Alfaro M."/>
            <person name="Sun H."/>
            <person name="Tritt A."/>
            <person name="Yoshinaga Y."/>
            <person name="Zwiers L.-H."/>
            <person name="Turgeon B."/>
            <person name="Goodwin S."/>
            <person name="Spatafora J."/>
            <person name="Crous P."/>
            <person name="Grigoriev I."/>
        </authorList>
    </citation>
    <scope>NUCLEOTIDE SEQUENCE</scope>
    <source>
        <strain evidence="3">CBS 473.64</strain>
    </source>
</reference>
<dbReference type="EMBL" id="MU006776">
    <property type="protein sequence ID" value="KAF2646918.1"/>
    <property type="molecule type" value="Genomic_DNA"/>
</dbReference>
<proteinExistence type="predicted"/>
<organism evidence="3 4">
    <name type="scientific">Massarina eburnea CBS 473.64</name>
    <dbReference type="NCBI Taxonomy" id="1395130"/>
    <lineage>
        <taxon>Eukaryota</taxon>
        <taxon>Fungi</taxon>
        <taxon>Dikarya</taxon>
        <taxon>Ascomycota</taxon>
        <taxon>Pezizomycotina</taxon>
        <taxon>Dothideomycetes</taxon>
        <taxon>Pleosporomycetidae</taxon>
        <taxon>Pleosporales</taxon>
        <taxon>Massarineae</taxon>
        <taxon>Massarinaceae</taxon>
        <taxon>Massarina</taxon>
    </lineage>
</organism>
<name>A0A6A6SKL5_9PLEO</name>